<protein>
    <submittedName>
        <fullName evidence="1">Uncharacterized protein</fullName>
    </submittedName>
</protein>
<dbReference type="EMBL" id="BMAV01006936">
    <property type="protein sequence ID" value="GFY49289.1"/>
    <property type="molecule type" value="Genomic_DNA"/>
</dbReference>
<dbReference type="AlphaFoldDB" id="A0A8X6XB49"/>
<dbReference type="Proteomes" id="UP000886998">
    <property type="component" value="Unassembled WGS sequence"/>
</dbReference>
<organism evidence="1 3">
    <name type="scientific">Trichonephila inaurata madagascariensis</name>
    <dbReference type="NCBI Taxonomy" id="2747483"/>
    <lineage>
        <taxon>Eukaryota</taxon>
        <taxon>Metazoa</taxon>
        <taxon>Ecdysozoa</taxon>
        <taxon>Arthropoda</taxon>
        <taxon>Chelicerata</taxon>
        <taxon>Arachnida</taxon>
        <taxon>Araneae</taxon>
        <taxon>Araneomorphae</taxon>
        <taxon>Entelegynae</taxon>
        <taxon>Araneoidea</taxon>
        <taxon>Nephilidae</taxon>
        <taxon>Trichonephila</taxon>
        <taxon>Trichonephila inaurata</taxon>
    </lineage>
</organism>
<dbReference type="EMBL" id="BMAV01019709">
    <property type="protein sequence ID" value="GFY72862.1"/>
    <property type="molecule type" value="Genomic_DNA"/>
</dbReference>
<gene>
    <name evidence="2" type="ORF">TNIN_18951</name>
    <name evidence="1" type="ORF">TNIN_341081</name>
</gene>
<reference evidence="1" key="1">
    <citation type="submission" date="2020-08" db="EMBL/GenBank/DDBJ databases">
        <title>Multicomponent nature underlies the extraordinary mechanical properties of spider dragline silk.</title>
        <authorList>
            <person name="Kono N."/>
            <person name="Nakamura H."/>
            <person name="Mori M."/>
            <person name="Yoshida Y."/>
            <person name="Ohtoshi R."/>
            <person name="Malay A.D."/>
            <person name="Moran D.A.P."/>
            <person name="Tomita M."/>
            <person name="Numata K."/>
            <person name="Arakawa K."/>
        </authorList>
    </citation>
    <scope>NUCLEOTIDE SEQUENCE</scope>
</reference>
<evidence type="ECO:0000313" key="1">
    <source>
        <dbReference type="EMBL" id="GFY49289.1"/>
    </source>
</evidence>
<accession>A0A8X6XB49</accession>
<proteinExistence type="predicted"/>
<keyword evidence="3" id="KW-1185">Reference proteome</keyword>
<comment type="caution">
    <text evidence="1">The sequence shown here is derived from an EMBL/GenBank/DDBJ whole genome shotgun (WGS) entry which is preliminary data.</text>
</comment>
<evidence type="ECO:0000313" key="3">
    <source>
        <dbReference type="Proteomes" id="UP000886998"/>
    </source>
</evidence>
<sequence>MDTTPCTLARNYSHVYPVSVSLNLQDNHLDYQREIVSSESWNYEFHPSDCLYAEYFKKPAASHKLCSYTVQDEREISFKVLLFLFFSKTENVKDNTTSNSSCYEMSDTDNRQVDLYM</sequence>
<evidence type="ECO:0000313" key="2">
    <source>
        <dbReference type="EMBL" id="GFY72862.1"/>
    </source>
</evidence>
<name>A0A8X6XB49_9ARAC</name>
<dbReference type="OrthoDB" id="6458423at2759"/>